<feature type="domain" description="UspA" evidence="2">
    <location>
        <begin position="1"/>
        <end position="145"/>
    </location>
</feature>
<dbReference type="EMBL" id="JBHSGA010000008">
    <property type="protein sequence ID" value="MFC4525770.1"/>
    <property type="molecule type" value="Genomic_DNA"/>
</dbReference>
<dbReference type="PANTHER" id="PTHR46268">
    <property type="entry name" value="STRESS RESPONSE PROTEIN NHAX"/>
    <property type="match status" value="1"/>
</dbReference>
<dbReference type="InterPro" id="IPR014729">
    <property type="entry name" value="Rossmann-like_a/b/a_fold"/>
</dbReference>
<dbReference type="InterPro" id="IPR006016">
    <property type="entry name" value="UspA"/>
</dbReference>
<protein>
    <submittedName>
        <fullName evidence="4">Universal stress protein</fullName>
    </submittedName>
</protein>
<evidence type="ECO:0000313" key="4">
    <source>
        <dbReference type="EMBL" id="MFC4525770.1"/>
    </source>
</evidence>
<evidence type="ECO:0000259" key="2">
    <source>
        <dbReference type="Pfam" id="PF00582"/>
    </source>
</evidence>
<keyword evidence="5" id="KW-1185">Reference proteome</keyword>
<evidence type="ECO:0000256" key="1">
    <source>
        <dbReference type="ARBA" id="ARBA00008791"/>
    </source>
</evidence>
<sequence length="341" mass="37977">MYRHLLVPLDDTELSIETVSRAVKFAHTLGARVTFLHVQAEHASRAAGDADVVRPASPAEYRDTYQDRARALLTMAESAARALGVPCASQVRGGGTPYEAILEVARDAGCDLVFMASHGQKARTGTTLGSQTLNVLTHGELPVLVSSMRELGNANPVIARIREEHRSVAAVLHAWLRLVNTYSQQGGSADVPLMRAMVRYIMEFPAAARRVKGHDQLYKRLRERTAVFHAELDELERQHERGRSLVEAHAALLERYDRSAATLGELRDAVEQYAHFMWEHMGREEGVIIPAAERYLTEADWRAVHAAFVDSRDGGRDEENEAEHRRLFSRIVNFAPDAADP</sequence>
<feature type="domain" description="Hemerythrin-like" evidence="3">
    <location>
        <begin position="158"/>
        <end position="292"/>
    </location>
</feature>
<accession>A0ABV9BYF7</accession>
<dbReference type="CDD" id="cd00293">
    <property type="entry name" value="USP-like"/>
    <property type="match status" value="1"/>
</dbReference>
<dbReference type="PANTHER" id="PTHR46268:SF15">
    <property type="entry name" value="UNIVERSAL STRESS PROTEIN HP_0031"/>
    <property type="match status" value="1"/>
</dbReference>
<name>A0ABV9BYF7_9GAMM</name>
<evidence type="ECO:0000313" key="5">
    <source>
        <dbReference type="Proteomes" id="UP001595961"/>
    </source>
</evidence>
<dbReference type="Gene3D" id="3.40.50.620">
    <property type="entry name" value="HUPs"/>
    <property type="match status" value="1"/>
</dbReference>
<reference evidence="5" key="1">
    <citation type="journal article" date="2019" name="Int. J. Syst. Evol. Microbiol.">
        <title>The Global Catalogue of Microorganisms (GCM) 10K type strain sequencing project: providing services to taxonomists for standard genome sequencing and annotation.</title>
        <authorList>
            <consortium name="The Broad Institute Genomics Platform"/>
            <consortium name="The Broad Institute Genome Sequencing Center for Infectious Disease"/>
            <person name="Wu L."/>
            <person name="Ma J."/>
        </authorList>
    </citation>
    <scope>NUCLEOTIDE SEQUENCE [LARGE SCALE GENOMIC DNA]</scope>
    <source>
        <strain evidence="5">CCM 4481</strain>
    </source>
</reference>
<dbReference type="InterPro" id="IPR012312">
    <property type="entry name" value="Hemerythrin-like"/>
</dbReference>
<dbReference type="SUPFAM" id="SSF52402">
    <property type="entry name" value="Adenine nucleotide alpha hydrolases-like"/>
    <property type="match status" value="1"/>
</dbReference>
<gene>
    <name evidence="4" type="ORF">ACFO5W_03900</name>
</gene>
<dbReference type="Pfam" id="PF00582">
    <property type="entry name" value="Usp"/>
    <property type="match status" value="1"/>
</dbReference>
<dbReference type="Proteomes" id="UP001595961">
    <property type="component" value="Unassembled WGS sequence"/>
</dbReference>
<dbReference type="Gene3D" id="1.20.120.520">
    <property type="entry name" value="nmb1532 protein domain like"/>
    <property type="match status" value="1"/>
</dbReference>
<dbReference type="InterPro" id="IPR006015">
    <property type="entry name" value="Universal_stress_UspA"/>
</dbReference>
<organism evidence="4 5">
    <name type="scientific">Dyella halodurans</name>
    <dbReference type="NCBI Taxonomy" id="1920171"/>
    <lineage>
        <taxon>Bacteria</taxon>
        <taxon>Pseudomonadati</taxon>
        <taxon>Pseudomonadota</taxon>
        <taxon>Gammaproteobacteria</taxon>
        <taxon>Lysobacterales</taxon>
        <taxon>Rhodanobacteraceae</taxon>
        <taxon>Dyella</taxon>
    </lineage>
</organism>
<comment type="caution">
    <text evidence="4">The sequence shown here is derived from an EMBL/GenBank/DDBJ whole genome shotgun (WGS) entry which is preliminary data.</text>
</comment>
<dbReference type="Pfam" id="PF01814">
    <property type="entry name" value="Hemerythrin"/>
    <property type="match status" value="1"/>
</dbReference>
<evidence type="ECO:0000259" key="3">
    <source>
        <dbReference type="Pfam" id="PF01814"/>
    </source>
</evidence>
<dbReference type="PRINTS" id="PR01438">
    <property type="entry name" value="UNVRSLSTRESS"/>
</dbReference>
<dbReference type="RefSeq" id="WP_266150492.1">
    <property type="nucleotide sequence ID" value="NZ_CP064028.1"/>
</dbReference>
<comment type="similarity">
    <text evidence="1">Belongs to the universal stress protein A family.</text>
</comment>
<proteinExistence type="inferred from homology"/>